<organism evidence="1">
    <name type="scientific">marine sediment metagenome</name>
    <dbReference type="NCBI Taxonomy" id="412755"/>
    <lineage>
        <taxon>unclassified sequences</taxon>
        <taxon>metagenomes</taxon>
        <taxon>ecological metagenomes</taxon>
    </lineage>
</organism>
<accession>X1KYI4</accession>
<sequence length="36" mass="3906">IIKDLKISPEELQNVADSVVSIKISAVKSTHCQPTI</sequence>
<dbReference type="AlphaFoldDB" id="X1KYI4"/>
<comment type="caution">
    <text evidence="1">The sequence shown here is derived from an EMBL/GenBank/DDBJ whole genome shotgun (WGS) entry which is preliminary data.</text>
</comment>
<protein>
    <submittedName>
        <fullName evidence="1">Uncharacterized protein</fullName>
    </submittedName>
</protein>
<name>X1KYI4_9ZZZZ</name>
<dbReference type="EMBL" id="BARU01043970">
    <property type="protein sequence ID" value="GAH86988.1"/>
    <property type="molecule type" value="Genomic_DNA"/>
</dbReference>
<gene>
    <name evidence="1" type="ORF">S03H2_67220</name>
</gene>
<evidence type="ECO:0000313" key="1">
    <source>
        <dbReference type="EMBL" id="GAH86988.1"/>
    </source>
</evidence>
<reference evidence="1" key="1">
    <citation type="journal article" date="2014" name="Front. Microbiol.">
        <title>High frequency of phylogenetically diverse reductive dehalogenase-homologous genes in deep subseafloor sedimentary metagenomes.</title>
        <authorList>
            <person name="Kawai M."/>
            <person name="Futagami T."/>
            <person name="Toyoda A."/>
            <person name="Takaki Y."/>
            <person name="Nishi S."/>
            <person name="Hori S."/>
            <person name="Arai W."/>
            <person name="Tsubouchi T."/>
            <person name="Morono Y."/>
            <person name="Uchiyama I."/>
            <person name="Ito T."/>
            <person name="Fujiyama A."/>
            <person name="Inagaki F."/>
            <person name="Takami H."/>
        </authorList>
    </citation>
    <scope>NUCLEOTIDE SEQUENCE</scope>
    <source>
        <strain evidence="1">Expedition CK06-06</strain>
    </source>
</reference>
<proteinExistence type="predicted"/>
<feature type="non-terminal residue" evidence="1">
    <location>
        <position position="1"/>
    </location>
</feature>